<feature type="region of interest" description="Disordered" evidence="3">
    <location>
        <begin position="545"/>
        <end position="574"/>
    </location>
</feature>
<dbReference type="InParanoid" id="F6RUV6"/>
<dbReference type="GeneID" id="100176751"/>
<accession>F6RUV6</accession>
<reference evidence="4" key="4">
    <citation type="submission" date="2025-09" db="UniProtKB">
        <authorList>
            <consortium name="Ensembl"/>
        </authorList>
    </citation>
    <scope>IDENTIFICATION</scope>
</reference>
<dbReference type="STRING" id="7719.ENSCINP00000010902"/>
<evidence type="ECO:0000313" key="5">
    <source>
        <dbReference type="Proteomes" id="UP000008144"/>
    </source>
</evidence>
<dbReference type="GO" id="GO:0005768">
    <property type="term" value="C:endosome"/>
    <property type="evidence" value="ECO:0000318"/>
    <property type="project" value="GO_Central"/>
</dbReference>
<dbReference type="Ensembl" id="ENSCINT00000010902.3">
    <property type="protein sequence ID" value="ENSCINP00000010902.3"/>
    <property type="gene ID" value="ENSCING00000005300.3"/>
</dbReference>
<evidence type="ECO:0000313" key="4">
    <source>
        <dbReference type="Ensembl" id="ENSCINP00000010902.3"/>
    </source>
</evidence>
<dbReference type="PANTHER" id="PTHR15157">
    <property type="entry name" value="UV RADIATION RESISTANCE-ASSOCIATED GENE PROTEIN"/>
    <property type="match status" value="1"/>
</dbReference>
<evidence type="ECO:0000256" key="2">
    <source>
        <dbReference type="SAM" id="Coils"/>
    </source>
</evidence>
<dbReference type="OrthoDB" id="72772at2759"/>
<dbReference type="AlphaFoldDB" id="F6RUV6"/>
<protein>
    <submittedName>
        <fullName evidence="4">UV radiation resistance associated protein</fullName>
    </submittedName>
</protein>
<reference evidence="4" key="3">
    <citation type="submission" date="2025-08" db="UniProtKB">
        <authorList>
            <consortium name="Ensembl"/>
        </authorList>
    </citation>
    <scope>IDENTIFICATION</scope>
</reference>
<organism evidence="4 5">
    <name type="scientific">Ciona intestinalis</name>
    <name type="common">Transparent sea squirt</name>
    <name type="synonym">Ascidia intestinalis</name>
    <dbReference type="NCBI Taxonomy" id="7719"/>
    <lineage>
        <taxon>Eukaryota</taxon>
        <taxon>Metazoa</taxon>
        <taxon>Chordata</taxon>
        <taxon>Tunicata</taxon>
        <taxon>Ascidiacea</taxon>
        <taxon>Phlebobranchia</taxon>
        <taxon>Cionidae</taxon>
        <taxon>Ciona</taxon>
    </lineage>
</organism>
<dbReference type="HOGENOM" id="CLU_366779_0_0_1"/>
<evidence type="ECO:0000256" key="1">
    <source>
        <dbReference type="ARBA" id="ARBA00023054"/>
    </source>
</evidence>
<proteinExistence type="predicted"/>
<name>F6RUV6_CIOIN</name>
<reference evidence="5" key="1">
    <citation type="journal article" date="2002" name="Science">
        <title>The draft genome of Ciona intestinalis: insights into chordate and vertebrate origins.</title>
        <authorList>
            <person name="Dehal P."/>
            <person name="Satou Y."/>
            <person name="Campbell R.K."/>
            <person name="Chapman J."/>
            <person name="Degnan B."/>
            <person name="De Tomaso A."/>
            <person name="Davidson B."/>
            <person name="Di Gregorio A."/>
            <person name="Gelpke M."/>
            <person name="Goodstein D.M."/>
            <person name="Harafuji N."/>
            <person name="Hastings K.E."/>
            <person name="Ho I."/>
            <person name="Hotta K."/>
            <person name="Huang W."/>
            <person name="Kawashima T."/>
            <person name="Lemaire P."/>
            <person name="Martinez D."/>
            <person name="Meinertzhagen I.A."/>
            <person name="Necula S."/>
            <person name="Nonaka M."/>
            <person name="Putnam N."/>
            <person name="Rash S."/>
            <person name="Saiga H."/>
            <person name="Satake M."/>
            <person name="Terry A."/>
            <person name="Yamada L."/>
            <person name="Wang H.G."/>
            <person name="Awazu S."/>
            <person name="Azumi K."/>
            <person name="Boore J."/>
            <person name="Branno M."/>
            <person name="Chin-Bow S."/>
            <person name="DeSantis R."/>
            <person name="Doyle S."/>
            <person name="Francino P."/>
            <person name="Keys D.N."/>
            <person name="Haga S."/>
            <person name="Hayashi H."/>
            <person name="Hino K."/>
            <person name="Imai K.S."/>
            <person name="Inaba K."/>
            <person name="Kano S."/>
            <person name="Kobayashi K."/>
            <person name="Kobayashi M."/>
            <person name="Lee B.I."/>
            <person name="Makabe K.W."/>
            <person name="Manohar C."/>
            <person name="Matassi G."/>
            <person name="Medina M."/>
            <person name="Mochizuki Y."/>
            <person name="Mount S."/>
            <person name="Morishita T."/>
            <person name="Miura S."/>
            <person name="Nakayama A."/>
            <person name="Nishizaka S."/>
            <person name="Nomoto H."/>
            <person name="Ohta F."/>
            <person name="Oishi K."/>
            <person name="Rigoutsos I."/>
            <person name="Sano M."/>
            <person name="Sasaki A."/>
            <person name="Sasakura Y."/>
            <person name="Shoguchi E."/>
            <person name="Shin-i T."/>
            <person name="Spagnuolo A."/>
            <person name="Stainier D."/>
            <person name="Suzuki M.M."/>
            <person name="Tassy O."/>
            <person name="Takatori N."/>
            <person name="Tokuoka M."/>
            <person name="Yagi K."/>
            <person name="Yoshizaki F."/>
            <person name="Wada S."/>
            <person name="Zhang C."/>
            <person name="Hyatt P.D."/>
            <person name="Larimer F."/>
            <person name="Detter C."/>
            <person name="Doggett N."/>
            <person name="Glavina T."/>
            <person name="Hawkins T."/>
            <person name="Richardson P."/>
            <person name="Lucas S."/>
            <person name="Kohara Y."/>
            <person name="Levine M."/>
            <person name="Satoh N."/>
            <person name="Rokhsar D.S."/>
        </authorList>
    </citation>
    <scope>NUCLEOTIDE SEQUENCE [LARGE SCALE GENOMIC DNA]</scope>
</reference>
<feature type="coiled-coil region" evidence="2">
    <location>
        <begin position="247"/>
        <end position="281"/>
    </location>
</feature>
<dbReference type="KEGG" id="cin:100176751"/>
<dbReference type="PANTHER" id="PTHR15157:SF5">
    <property type="entry name" value="UV RADIATION RESISTANCE-ASSOCIATED GENE PROTEIN"/>
    <property type="match status" value="1"/>
</dbReference>
<evidence type="ECO:0000256" key="3">
    <source>
        <dbReference type="SAM" id="MobiDB-lite"/>
    </source>
</evidence>
<dbReference type="InterPro" id="IPR018791">
    <property type="entry name" value="UV_resistance/autophagy_Atg14"/>
</dbReference>
<feature type="compositionally biased region" description="Basic and acidic residues" evidence="3">
    <location>
        <begin position="547"/>
        <end position="565"/>
    </location>
</feature>
<dbReference type="GeneTree" id="ENSGT00390000012877"/>
<keyword evidence="5" id="KW-1185">Reference proteome</keyword>
<reference evidence="4" key="2">
    <citation type="journal article" date="2008" name="Genome Biol.">
        <title>Improved genome assembly and evidence-based global gene model set for the chordate Ciona intestinalis: new insight into intron and operon populations.</title>
        <authorList>
            <person name="Satou Y."/>
            <person name="Mineta K."/>
            <person name="Ogasawara M."/>
            <person name="Sasakura Y."/>
            <person name="Shoguchi E."/>
            <person name="Ueno K."/>
            <person name="Yamada L."/>
            <person name="Matsumoto J."/>
            <person name="Wasserscheid J."/>
            <person name="Dewar K."/>
            <person name="Wiley G.B."/>
            <person name="Macmil S.L."/>
            <person name="Roe B.A."/>
            <person name="Zeller R.W."/>
            <person name="Hastings K.E."/>
            <person name="Lemaire P."/>
            <person name="Lindquist E."/>
            <person name="Endo T."/>
            <person name="Hotta K."/>
            <person name="Inaba K."/>
        </authorList>
    </citation>
    <scope>NUCLEOTIDE SEQUENCE [LARGE SCALE GENOMIC DNA]</scope>
    <source>
        <strain evidence="4">wild type</strain>
    </source>
</reference>
<dbReference type="Pfam" id="PF10186">
    <property type="entry name" value="ATG14"/>
    <property type="match status" value="1"/>
</dbReference>
<dbReference type="FunCoup" id="F6RUV6">
    <property type="interactions" value="157"/>
</dbReference>
<dbReference type="GO" id="GO:0035493">
    <property type="term" value="P:SNARE complex assembly"/>
    <property type="evidence" value="ECO:0000318"/>
    <property type="project" value="GO_Central"/>
</dbReference>
<dbReference type="GO" id="GO:0000323">
    <property type="term" value="C:lytic vacuole"/>
    <property type="evidence" value="ECO:0000318"/>
    <property type="project" value="GO_Central"/>
</dbReference>
<gene>
    <name evidence="4" type="primary">LOC100176751</name>
</gene>
<sequence length="760" mass="85861">MSYDQEEIGVNVPNIPLVLQQQRLRHITSLFIRNLAISLPSQDQGYGRHNEFQQPHLYFTIHSDETTDGVRGKQKNDSSQTALYESEKVAYTSNPSWASFKINGTVFASLTEFILRLWIGHNGNYMPALHWQISLKKLQYLGKTLFNEDVHYHSNAVVFKMNGLYHGHNTSVNTTIHSGMLDCSDIRNSYSVFALQRIAACYKMNRRSKEKRDHHQHHINIQLLGNSPVVQLKCAMESLHHRIAHLRSLLKREKALLTNERKEANKQCLKLQQSVSDLAKKKEHLQVHQSRHKDSHNLYLCNRENAAHLAGQLALQRRNILSELTHIFPISTVRHTLPSPRKKGVAVVSDVYVICGVKLPDSEHFNTKEDNHTSVALGYAAQLLSMMSQFLLVPLRYQIVQQGSHSSVIDHVTEKLNDKERIFPIYVRGNKDRFLFEYGVFLFNKNIAQLRYHCGLGTQDLRPTLHNIRTLLQDRLGAKPISLGSSSIKSGSFLVPTMATESKSDMLVDLGESSKGSLYDNTVASLQKNAKSTDLSSLRGELFGASEMKKSRDRSPHLSDHRRDTTQFQPLSSKDIRTRLNTESVESVSPSFTPYRTQLTGLEELGQSNNLNNKESFATARAELFGTKSSMQKIYEPTRWGKKVTGKVNSRNSSQRDELFGKSGFNSRNDEFRTKSDTGSSKSSSEAFVEDFIIVTDCSDKEKTPGEGFSYMSALSDHHSTDQIGEENGLSIELKNPNPFRVSAAGQLTSFSQSDDLDLC</sequence>
<dbReference type="Proteomes" id="UP000008144">
    <property type="component" value="Chromosome 1"/>
</dbReference>
<feature type="region of interest" description="Disordered" evidence="3">
    <location>
        <begin position="645"/>
        <end position="683"/>
    </location>
</feature>
<keyword evidence="1 2" id="KW-0175">Coiled coil</keyword>
<dbReference type="RefSeq" id="XP_026690118.1">
    <property type="nucleotide sequence ID" value="XM_026834317.1"/>
</dbReference>
<accession>A0A1W2W319</accession>
<dbReference type="GO" id="GO:0000149">
    <property type="term" value="F:SNARE binding"/>
    <property type="evidence" value="ECO:0000318"/>
    <property type="project" value="GO_Central"/>
</dbReference>
<dbReference type="GO" id="GO:0032991">
    <property type="term" value="C:protein-containing complex"/>
    <property type="evidence" value="ECO:0007669"/>
    <property type="project" value="UniProtKB-ARBA"/>
</dbReference>
<dbReference type="EMBL" id="EAAA01000233">
    <property type="status" value="NOT_ANNOTATED_CDS"/>
    <property type="molecule type" value="Genomic_DNA"/>
</dbReference>